<proteinExistence type="predicted"/>
<dbReference type="AlphaFoldDB" id="A0A0B7BQS0"/>
<gene>
    <name evidence="1" type="primary">ORF208153</name>
</gene>
<organism evidence="1">
    <name type="scientific">Arion vulgaris</name>
    <dbReference type="NCBI Taxonomy" id="1028688"/>
    <lineage>
        <taxon>Eukaryota</taxon>
        <taxon>Metazoa</taxon>
        <taxon>Spiralia</taxon>
        <taxon>Lophotrochozoa</taxon>
        <taxon>Mollusca</taxon>
        <taxon>Gastropoda</taxon>
        <taxon>Heterobranchia</taxon>
        <taxon>Euthyneura</taxon>
        <taxon>Panpulmonata</taxon>
        <taxon>Eupulmonata</taxon>
        <taxon>Stylommatophora</taxon>
        <taxon>Helicina</taxon>
        <taxon>Arionoidea</taxon>
        <taxon>Arionidae</taxon>
        <taxon>Arion</taxon>
    </lineage>
</organism>
<reference evidence="1" key="1">
    <citation type="submission" date="2014-12" db="EMBL/GenBank/DDBJ databases">
        <title>Insight into the proteome of Arion vulgaris.</title>
        <authorList>
            <person name="Aradska J."/>
            <person name="Bulat T."/>
            <person name="Smidak R."/>
            <person name="Sarate P."/>
            <person name="Gangsoo J."/>
            <person name="Sialana F."/>
            <person name="Bilban M."/>
            <person name="Lubec G."/>
        </authorList>
    </citation>
    <scope>NUCLEOTIDE SEQUENCE</scope>
    <source>
        <tissue evidence="1">Skin</tissue>
    </source>
</reference>
<name>A0A0B7BQS0_9EUPU</name>
<accession>A0A0B7BQS0</accession>
<feature type="non-terminal residue" evidence="1">
    <location>
        <position position="51"/>
    </location>
</feature>
<dbReference type="EMBL" id="HACG01048764">
    <property type="protein sequence ID" value="CEK95629.1"/>
    <property type="molecule type" value="Transcribed_RNA"/>
</dbReference>
<protein>
    <submittedName>
        <fullName evidence="1">Uncharacterized protein</fullName>
    </submittedName>
</protein>
<sequence length="51" mass="5905">MFLKIFFLIYSKLLQAVFLYRIVAANVQFYQPTSSCNRAHNPEGTNIYTDG</sequence>
<evidence type="ECO:0000313" key="1">
    <source>
        <dbReference type="EMBL" id="CEK95629.1"/>
    </source>
</evidence>